<dbReference type="EMBL" id="CM017617">
    <property type="protein sequence ID" value="TYI16525.1"/>
    <property type="molecule type" value="Genomic_DNA"/>
</dbReference>
<dbReference type="Proteomes" id="UP000322667">
    <property type="component" value="Chromosome A08"/>
</dbReference>
<accession>A0A5D2PMH6</accession>
<dbReference type="PROSITE" id="PS50965">
    <property type="entry name" value="NERD"/>
    <property type="match status" value="1"/>
</dbReference>
<evidence type="ECO:0000313" key="2">
    <source>
        <dbReference type="EMBL" id="TYI16525.1"/>
    </source>
</evidence>
<evidence type="ECO:0000259" key="1">
    <source>
        <dbReference type="PROSITE" id="PS50965"/>
    </source>
</evidence>
<dbReference type="Pfam" id="PF08378">
    <property type="entry name" value="NERD"/>
    <property type="match status" value="1"/>
</dbReference>
<sequence>MWLEIICGIIIYQLFRRFFYGGNDVLDVKPLIFNAIFSVANRLEKLCGGKVYVGLNIPDADTGSRKSIDIVLVTKGEAAVISVKNVSGFVSINDDGSWTSEGGRSHRKERIPDPLQRLKTQLQSLNRILNKGELLYLKDIFLTKL</sequence>
<name>A0A5D2PMH6_GOSTO</name>
<dbReference type="PANTHER" id="PTHR35287">
    <property type="entry name" value="SI:ZFOS-911D5.4"/>
    <property type="match status" value="1"/>
</dbReference>
<dbReference type="PANTHER" id="PTHR35287:SF1">
    <property type="entry name" value="SI:ZFOS-911D5.4"/>
    <property type="match status" value="1"/>
</dbReference>
<keyword evidence="3" id="KW-1185">Reference proteome</keyword>
<reference evidence="2 3" key="1">
    <citation type="submission" date="2019-07" db="EMBL/GenBank/DDBJ databases">
        <title>WGS assembly of Gossypium tomentosum.</title>
        <authorList>
            <person name="Chen Z.J."/>
            <person name="Sreedasyam A."/>
            <person name="Ando A."/>
            <person name="Song Q."/>
            <person name="De L."/>
            <person name="Hulse-Kemp A."/>
            <person name="Ding M."/>
            <person name="Ye W."/>
            <person name="Kirkbride R."/>
            <person name="Jenkins J."/>
            <person name="Plott C."/>
            <person name="Lovell J."/>
            <person name="Lin Y.-M."/>
            <person name="Vaughn R."/>
            <person name="Liu B."/>
            <person name="Li W."/>
            <person name="Simpson S."/>
            <person name="Scheffler B."/>
            <person name="Saski C."/>
            <person name="Grover C."/>
            <person name="Hu G."/>
            <person name="Conover J."/>
            <person name="Carlson J."/>
            <person name="Shu S."/>
            <person name="Boston L."/>
            <person name="Williams M."/>
            <person name="Peterson D."/>
            <person name="Mcgee K."/>
            <person name="Jones D."/>
            <person name="Wendel J."/>
            <person name="Stelly D."/>
            <person name="Grimwood J."/>
            <person name="Schmutz J."/>
        </authorList>
    </citation>
    <scope>NUCLEOTIDE SEQUENCE [LARGE SCALE GENOMIC DNA]</scope>
    <source>
        <strain evidence="2">7179.01</strain>
    </source>
</reference>
<organism evidence="2 3">
    <name type="scientific">Gossypium tomentosum</name>
    <name type="common">Hawaiian cotton</name>
    <name type="synonym">Gossypium sandvicense</name>
    <dbReference type="NCBI Taxonomy" id="34277"/>
    <lineage>
        <taxon>Eukaryota</taxon>
        <taxon>Viridiplantae</taxon>
        <taxon>Streptophyta</taxon>
        <taxon>Embryophyta</taxon>
        <taxon>Tracheophyta</taxon>
        <taxon>Spermatophyta</taxon>
        <taxon>Magnoliopsida</taxon>
        <taxon>eudicotyledons</taxon>
        <taxon>Gunneridae</taxon>
        <taxon>Pentapetalae</taxon>
        <taxon>rosids</taxon>
        <taxon>malvids</taxon>
        <taxon>Malvales</taxon>
        <taxon>Malvaceae</taxon>
        <taxon>Malvoideae</taxon>
        <taxon>Gossypium</taxon>
    </lineage>
</organism>
<feature type="domain" description="NERD" evidence="1">
    <location>
        <begin position="31"/>
        <end position="145"/>
    </location>
</feature>
<protein>
    <recommendedName>
        <fullName evidence="1">NERD domain-containing protein</fullName>
    </recommendedName>
</protein>
<gene>
    <name evidence="2" type="ORF">ES332_A08G261400v1</name>
</gene>
<evidence type="ECO:0000313" key="3">
    <source>
        <dbReference type="Proteomes" id="UP000322667"/>
    </source>
</evidence>
<dbReference type="InterPro" id="IPR011528">
    <property type="entry name" value="NERD"/>
</dbReference>
<dbReference type="AlphaFoldDB" id="A0A5D2PMH6"/>
<proteinExistence type="predicted"/>